<dbReference type="EMBL" id="CM042052">
    <property type="protein sequence ID" value="KAI3719513.1"/>
    <property type="molecule type" value="Genomic_DNA"/>
</dbReference>
<comment type="caution">
    <text evidence="1">The sequence shown here is derived from an EMBL/GenBank/DDBJ whole genome shotgun (WGS) entry which is preliminary data.</text>
</comment>
<gene>
    <name evidence="1" type="ORF">L6452_20413</name>
</gene>
<keyword evidence="2" id="KW-1185">Reference proteome</keyword>
<reference evidence="1 2" key="2">
    <citation type="journal article" date="2022" name="Mol. Ecol. Resour.">
        <title>The genomes of chicory, endive, great burdock and yacon provide insights into Asteraceae paleo-polyploidization history and plant inulin production.</title>
        <authorList>
            <person name="Fan W."/>
            <person name="Wang S."/>
            <person name="Wang H."/>
            <person name="Wang A."/>
            <person name="Jiang F."/>
            <person name="Liu H."/>
            <person name="Zhao H."/>
            <person name="Xu D."/>
            <person name="Zhang Y."/>
        </authorList>
    </citation>
    <scope>NUCLEOTIDE SEQUENCE [LARGE SCALE GENOMIC DNA]</scope>
    <source>
        <strain evidence="2">cv. Niubang</strain>
    </source>
</reference>
<reference evidence="2" key="1">
    <citation type="journal article" date="2022" name="Mol. Ecol. Resour.">
        <title>The genomes of chicory, endive, great burdock and yacon provide insights into Asteraceae palaeo-polyploidization history and plant inulin production.</title>
        <authorList>
            <person name="Fan W."/>
            <person name="Wang S."/>
            <person name="Wang H."/>
            <person name="Wang A."/>
            <person name="Jiang F."/>
            <person name="Liu H."/>
            <person name="Zhao H."/>
            <person name="Xu D."/>
            <person name="Zhang Y."/>
        </authorList>
    </citation>
    <scope>NUCLEOTIDE SEQUENCE [LARGE SCALE GENOMIC DNA]</scope>
    <source>
        <strain evidence="2">cv. Niubang</strain>
    </source>
</reference>
<evidence type="ECO:0000313" key="1">
    <source>
        <dbReference type="EMBL" id="KAI3719513.1"/>
    </source>
</evidence>
<sequence length="70" mass="8426">MRILQNPQGLQNKVNESTPFRPELLLVFNVFSFPLFPLELFSKFTKLLDFSFYYVSVDRFRFMGFLSFYP</sequence>
<name>A0ACB9BC43_ARCLA</name>
<evidence type="ECO:0000313" key="2">
    <source>
        <dbReference type="Proteomes" id="UP001055879"/>
    </source>
</evidence>
<protein>
    <submittedName>
        <fullName evidence="1">Uncharacterized protein</fullName>
    </submittedName>
</protein>
<organism evidence="1 2">
    <name type="scientific">Arctium lappa</name>
    <name type="common">Greater burdock</name>
    <name type="synonym">Lappa major</name>
    <dbReference type="NCBI Taxonomy" id="4217"/>
    <lineage>
        <taxon>Eukaryota</taxon>
        <taxon>Viridiplantae</taxon>
        <taxon>Streptophyta</taxon>
        <taxon>Embryophyta</taxon>
        <taxon>Tracheophyta</taxon>
        <taxon>Spermatophyta</taxon>
        <taxon>Magnoliopsida</taxon>
        <taxon>eudicotyledons</taxon>
        <taxon>Gunneridae</taxon>
        <taxon>Pentapetalae</taxon>
        <taxon>asterids</taxon>
        <taxon>campanulids</taxon>
        <taxon>Asterales</taxon>
        <taxon>Asteraceae</taxon>
        <taxon>Carduoideae</taxon>
        <taxon>Cardueae</taxon>
        <taxon>Arctiinae</taxon>
        <taxon>Arctium</taxon>
    </lineage>
</organism>
<proteinExistence type="predicted"/>
<dbReference type="Proteomes" id="UP001055879">
    <property type="component" value="Linkage Group LG06"/>
</dbReference>
<accession>A0ACB9BC43</accession>